<dbReference type="Gene3D" id="3.40.30.10">
    <property type="entry name" value="Glutaredoxin"/>
    <property type="match status" value="1"/>
</dbReference>
<dbReference type="AlphaFoldDB" id="A0A3S0Q841"/>
<organism evidence="3 4">
    <name type="scientific">Chryseobacterium arthrosphaerae</name>
    <dbReference type="NCBI Taxonomy" id="651561"/>
    <lineage>
        <taxon>Bacteria</taxon>
        <taxon>Pseudomonadati</taxon>
        <taxon>Bacteroidota</taxon>
        <taxon>Flavobacteriia</taxon>
        <taxon>Flavobacteriales</taxon>
        <taxon>Weeksellaceae</taxon>
        <taxon>Chryseobacterium group</taxon>
        <taxon>Chryseobacterium</taxon>
    </lineage>
</organism>
<gene>
    <name evidence="3" type="ORF">EJ377_08220</name>
</gene>
<feature type="domain" description="Thioredoxin" evidence="2">
    <location>
        <begin position="34"/>
        <end position="64"/>
    </location>
</feature>
<evidence type="ECO:0000313" key="3">
    <source>
        <dbReference type="EMBL" id="RTZ50047.1"/>
    </source>
</evidence>
<reference evidence="3 4" key="1">
    <citation type="submission" date="2018-12" db="EMBL/GenBank/DDBJ databases">
        <title>Draft Genome Sequence of Chryseobacterium arthrosphaerae strain ED882-96 Isolated from the Blood of a Patient with Liver Cirrhosis in Taiwan.</title>
        <authorList>
            <person name="Lin J.-N."/>
            <person name="Lai C.-H."/>
            <person name="Yang C.-H."/>
            <person name="Huang Y.-H."/>
        </authorList>
    </citation>
    <scope>NUCLEOTIDE SEQUENCE [LARGE SCALE GENOMIC DNA]</scope>
    <source>
        <strain evidence="3 4">ED882-96</strain>
    </source>
</reference>
<sequence>MILSFLIGIGISMNAQSKGINFQKLIWKPQKNRSKENKLIFIDLYTTWCGPCKLMAKILSQILKLEKCSTKFCEYCYRCRKRRTEPRQRI</sequence>
<proteinExistence type="predicted"/>
<name>A0A3S0Q841_9FLAO</name>
<comment type="caution">
    <text evidence="3">The sequence shown here is derived from an EMBL/GenBank/DDBJ whole genome shotgun (WGS) entry which is preliminary data.</text>
</comment>
<dbReference type="PROSITE" id="PS00194">
    <property type="entry name" value="THIOREDOXIN_1"/>
    <property type="match status" value="1"/>
</dbReference>
<dbReference type="CDD" id="cd02947">
    <property type="entry name" value="TRX_family"/>
    <property type="match status" value="1"/>
</dbReference>
<dbReference type="InterPro" id="IPR017937">
    <property type="entry name" value="Thioredoxin_CS"/>
</dbReference>
<accession>A0A3S0Q841</accession>
<dbReference type="InterPro" id="IPR036249">
    <property type="entry name" value="Thioredoxin-like_sf"/>
</dbReference>
<protein>
    <submittedName>
        <fullName evidence="3">Thioredoxin</fullName>
    </submittedName>
</protein>
<evidence type="ECO:0000259" key="2">
    <source>
        <dbReference type="Pfam" id="PF00085"/>
    </source>
</evidence>
<dbReference type="EMBL" id="RYFC01000001">
    <property type="protein sequence ID" value="RTZ50047.1"/>
    <property type="molecule type" value="Genomic_DNA"/>
</dbReference>
<keyword evidence="1" id="KW-0676">Redox-active center</keyword>
<evidence type="ECO:0000313" key="4">
    <source>
        <dbReference type="Proteomes" id="UP000276953"/>
    </source>
</evidence>
<dbReference type="InterPro" id="IPR013766">
    <property type="entry name" value="Thioredoxin_domain"/>
</dbReference>
<dbReference type="SUPFAM" id="SSF52833">
    <property type="entry name" value="Thioredoxin-like"/>
    <property type="match status" value="1"/>
</dbReference>
<dbReference type="Pfam" id="PF00085">
    <property type="entry name" value="Thioredoxin"/>
    <property type="match status" value="1"/>
</dbReference>
<evidence type="ECO:0000256" key="1">
    <source>
        <dbReference type="ARBA" id="ARBA00023284"/>
    </source>
</evidence>
<dbReference type="Proteomes" id="UP000276953">
    <property type="component" value="Unassembled WGS sequence"/>
</dbReference>